<evidence type="ECO:0000256" key="1">
    <source>
        <dbReference type="SAM" id="MobiDB-lite"/>
    </source>
</evidence>
<dbReference type="OrthoDB" id="77405at2759"/>
<evidence type="ECO:0000313" key="3">
    <source>
        <dbReference type="Proteomes" id="UP000053317"/>
    </source>
</evidence>
<accession>A0A0G2H745</accession>
<dbReference type="Proteomes" id="UP000053317">
    <property type="component" value="Unassembled WGS sequence"/>
</dbReference>
<reference evidence="2 3" key="2">
    <citation type="submission" date="2015-05" db="EMBL/GenBank/DDBJ databases">
        <authorList>
            <person name="Morales-Cruz A."/>
            <person name="Amrine K.C."/>
            <person name="Cantu D."/>
        </authorList>
    </citation>
    <scope>NUCLEOTIDE SEQUENCE [LARGE SCALE GENOMIC DNA]</scope>
    <source>
        <strain evidence="2">UCRPC4</strain>
    </source>
</reference>
<dbReference type="AlphaFoldDB" id="A0A0G2H745"/>
<gene>
    <name evidence="2" type="ORF">UCRPC4_g02423</name>
</gene>
<evidence type="ECO:0000313" key="2">
    <source>
        <dbReference type="EMBL" id="KKY24465.1"/>
    </source>
</evidence>
<dbReference type="EMBL" id="LCWF01000059">
    <property type="protein sequence ID" value="KKY24465.1"/>
    <property type="molecule type" value="Genomic_DNA"/>
</dbReference>
<proteinExistence type="predicted"/>
<name>A0A0G2H745_PHACM</name>
<comment type="caution">
    <text evidence="2">The sequence shown here is derived from an EMBL/GenBank/DDBJ whole genome shotgun (WGS) entry which is preliminary data.</text>
</comment>
<organism evidence="2 3">
    <name type="scientific">Phaeomoniella chlamydospora</name>
    <name type="common">Phaeoacremonium chlamydosporum</name>
    <dbReference type="NCBI Taxonomy" id="158046"/>
    <lineage>
        <taxon>Eukaryota</taxon>
        <taxon>Fungi</taxon>
        <taxon>Dikarya</taxon>
        <taxon>Ascomycota</taxon>
        <taxon>Pezizomycotina</taxon>
        <taxon>Eurotiomycetes</taxon>
        <taxon>Chaetothyriomycetidae</taxon>
        <taxon>Phaeomoniellales</taxon>
        <taxon>Phaeomoniellaceae</taxon>
        <taxon>Phaeomoniella</taxon>
    </lineage>
</organism>
<protein>
    <submittedName>
        <fullName evidence="2">Putative peptide-methionines-oxide reductase</fullName>
    </submittedName>
</protein>
<keyword evidence="3" id="KW-1185">Reference proteome</keyword>
<sequence>MAKEDVVSVLNDSLTGFERVVEHLRVRGEAEIANNFAKKIIDMISDFNSVTAAWDIEKCLMEDPAPTVIDQTGEAHERAPLDQLTLSDHIANLKINSWASVAAKPTSKGNRLIVHQPSSKPPNSNTPQVSGDGDFVAPSEARVVWVRPTDSNINIDTKMVAKVITQGPLYSVAYSSKDHGVCVIFHNPDHARAFLDASTQAKRKDGYGLLGSFYEVFPGHGYSNTEELKRMEFPKNERRRLTFVRSALFTEGMTEARFTTDLYRMVGEEHVELVWLFNSGNATVVFSCVAAARKCREEFSRLSKQRGSPYQDIQVSYSHDPCERPLHLVTQIGDPNAKRAGPRNAVPYYRPNSTGFNPHTARPREPSPRVQVRRRAKENDGWQTVGGRRR</sequence>
<feature type="region of interest" description="Disordered" evidence="1">
    <location>
        <begin position="333"/>
        <end position="390"/>
    </location>
</feature>
<reference evidence="2 3" key="1">
    <citation type="submission" date="2015-05" db="EMBL/GenBank/DDBJ databases">
        <title>Distinctive expansion of gene families associated with plant cell wall degradation and secondary metabolism in the genomes of grapevine trunk pathogens.</title>
        <authorList>
            <person name="Lawrence D.P."/>
            <person name="Travadon R."/>
            <person name="Rolshausen P.E."/>
            <person name="Baumgartner K."/>
        </authorList>
    </citation>
    <scope>NUCLEOTIDE SEQUENCE [LARGE SCALE GENOMIC DNA]</scope>
    <source>
        <strain evidence="2">UCRPC4</strain>
    </source>
</reference>